<feature type="signal peptide" evidence="2">
    <location>
        <begin position="1"/>
        <end position="24"/>
    </location>
</feature>
<keyword evidence="4" id="KW-1185">Reference proteome</keyword>
<dbReference type="OrthoDB" id="2434883at2759"/>
<evidence type="ECO:0000313" key="3">
    <source>
        <dbReference type="EMBL" id="KAF9968616.1"/>
    </source>
</evidence>
<keyword evidence="1" id="KW-1133">Transmembrane helix</keyword>
<dbReference type="Proteomes" id="UP000738359">
    <property type="component" value="Unassembled WGS sequence"/>
</dbReference>
<evidence type="ECO:0000313" key="4">
    <source>
        <dbReference type="Proteomes" id="UP000738359"/>
    </source>
</evidence>
<name>A0A9P6JER3_MORAP</name>
<sequence length="176" mass="17496">MSASKMILLAMLAFVLSLASTVAAADLIDPGKPLNCTAFIANCKKLVIDTHGKTSSPSSQCNVTNLSAAKPLCGKNVICLAIFESKGNSTVPAPVTPTSAAAATPSGNATAAPTGAAPAPVAIPGALGFVTIDMTEQILALYDTSKCGNAAVAKAATSIGALLIIASVVSFMSNML</sequence>
<evidence type="ECO:0000256" key="2">
    <source>
        <dbReference type="SAM" id="SignalP"/>
    </source>
</evidence>
<keyword evidence="1" id="KW-0472">Membrane</keyword>
<dbReference type="EMBL" id="JAAAHY010000013">
    <property type="protein sequence ID" value="KAF9968616.1"/>
    <property type="molecule type" value="Genomic_DNA"/>
</dbReference>
<comment type="caution">
    <text evidence="3">The sequence shown here is derived from an EMBL/GenBank/DDBJ whole genome shotgun (WGS) entry which is preliminary data.</text>
</comment>
<organism evidence="3 4">
    <name type="scientific">Mortierella alpina</name>
    <name type="common">Oleaginous fungus</name>
    <name type="synonym">Mortierella renispora</name>
    <dbReference type="NCBI Taxonomy" id="64518"/>
    <lineage>
        <taxon>Eukaryota</taxon>
        <taxon>Fungi</taxon>
        <taxon>Fungi incertae sedis</taxon>
        <taxon>Mucoromycota</taxon>
        <taxon>Mortierellomycotina</taxon>
        <taxon>Mortierellomycetes</taxon>
        <taxon>Mortierellales</taxon>
        <taxon>Mortierellaceae</taxon>
        <taxon>Mortierella</taxon>
    </lineage>
</organism>
<keyword evidence="2" id="KW-0732">Signal</keyword>
<protein>
    <submittedName>
        <fullName evidence="3">Uncharacterized protein</fullName>
    </submittedName>
</protein>
<gene>
    <name evidence="3" type="ORF">BGZ70_001352</name>
</gene>
<evidence type="ECO:0000256" key="1">
    <source>
        <dbReference type="SAM" id="Phobius"/>
    </source>
</evidence>
<accession>A0A9P6JER3</accession>
<keyword evidence="1" id="KW-0812">Transmembrane</keyword>
<feature type="transmembrane region" description="Helical" evidence="1">
    <location>
        <begin position="151"/>
        <end position="172"/>
    </location>
</feature>
<dbReference type="AlphaFoldDB" id="A0A9P6JER3"/>
<proteinExistence type="predicted"/>
<reference evidence="3" key="1">
    <citation type="journal article" date="2020" name="Fungal Divers.">
        <title>Resolving the Mortierellaceae phylogeny through synthesis of multi-gene phylogenetics and phylogenomics.</title>
        <authorList>
            <person name="Vandepol N."/>
            <person name="Liber J."/>
            <person name="Desiro A."/>
            <person name="Na H."/>
            <person name="Kennedy M."/>
            <person name="Barry K."/>
            <person name="Grigoriev I.V."/>
            <person name="Miller A.N."/>
            <person name="O'Donnell K."/>
            <person name="Stajich J.E."/>
            <person name="Bonito G."/>
        </authorList>
    </citation>
    <scope>NUCLEOTIDE SEQUENCE</scope>
    <source>
        <strain evidence="3">CK1249</strain>
    </source>
</reference>
<feature type="chain" id="PRO_5040435719" evidence="2">
    <location>
        <begin position="25"/>
        <end position="176"/>
    </location>
</feature>